<protein>
    <submittedName>
        <fullName evidence="1">Uncharacterized protein</fullName>
    </submittedName>
</protein>
<accession>F9WP21</accession>
<evidence type="ECO:0000313" key="1">
    <source>
        <dbReference type="EMBL" id="CCD19295.1"/>
    </source>
</evidence>
<feature type="non-terminal residue" evidence="1">
    <location>
        <position position="1"/>
    </location>
</feature>
<dbReference type="EMBL" id="CAEX01003115">
    <property type="protein sequence ID" value="CCD19295.1"/>
    <property type="molecule type" value="Genomic_DNA"/>
</dbReference>
<keyword evidence="2" id="KW-1185">Reference proteome</keyword>
<dbReference type="AlphaFoldDB" id="F9WP21"/>
<gene>
    <name evidence="1" type="ORF">TvY486_0019850</name>
</gene>
<sequence length="64" mass="6861">ALLTLVRHNLQPKRLSARVLRALACPSPALQWLAAAAVLGALPKLAAHKQARSAEVLTQRTPCE</sequence>
<name>F9WP21_TRYVY</name>
<organism evidence="1 2">
    <name type="scientific">Trypanosoma vivax (strain Y486)</name>
    <dbReference type="NCBI Taxonomy" id="1055687"/>
    <lineage>
        <taxon>Eukaryota</taxon>
        <taxon>Discoba</taxon>
        <taxon>Euglenozoa</taxon>
        <taxon>Kinetoplastea</taxon>
        <taxon>Metakinetoplastina</taxon>
        <taxon>Trypanosomatida</taxon>
        <taxon>Trypanosomatidae</taxon>
        <taxon>Trypanosoma</taxon>
        <taxon>Duttonella</taxon>
    </lineage>
</organism>
<reference evidence="1 2" key="1">
    <citation type="journal article" date="2012" name="Proc. Natl. Acad. Sci. U.S.A.">
        <title>Antigenic diversity is generated by distinct evolutionary mechanisms in African trypanosome species.</title>
        <authorList>
            <person name="Jackson A.P."/>
            <person name="Berry A."/>
            <person name="Aslett M."/>
            <person name="Allison H.C."/>
            <person name="Burton P."/>
            <person name="Vavrova-Anderson J."/>
            <person name="Brown R."/>
            <person name="Browne H."/>
            <person name="Corton N."/>
            <person name="Hauser H."/>
            <person name="Gamble J."/>
            <person name="Gilderthorp R."/>
            <person name="Marcello L."/>
            <person name="McQuillan J."/>
            <person name="Otto T.D."/>
            <person name="Quail M.A."/>
            <person name="Sanders M.J."/>
            <person name="van Tonder A."/>
            <person name="Ginger M.L."/>
            <person name="Field M.C."/>
            <person name="Barry J.D."/>
            <person name="Hertz-Fowler C."/>
            <person name="Berriman M."/>
        </authorList>
    </citation>
    <scope>NUCLEOTIDE SEQUENCE</scope>
    <source>
        <strain evidence="1 2">Y486</strain>
    </source>
</reference>
<evidence type="ECO:0000313" key="2">
    <source>
        <dbReference type="Proteomes" id="UP000009027"/>
    </source>
</evidence>
<proteinExistence type="predicted"/>
<feature type="non-terminal residue" evidence="1">
    <location>
        <position position="64"/>
    </location>
</feature>
<dbReference type="Proteomes" id="UP000009027">
    <property type="component" value="Unassembled WGS sequence"/>
</dbReference>